<keyword evidence="1" id="KW-1133">Transmembrane helix</keyword>
<evidence type="ECO:0000313" key="4">
    <source>
        <dbReference type="Proteomes" id="UP001500368"/>
    </source>
</evidence>
<dbReference type="RefSeq" id="WP_345476994.1">
    <property type="nucleotide sequence ID" value="NZ_BAABLW010000005.1"/>
</dbReference>
<proteinExistence type="predicted"/>
<name>A0ABP9FX44_9MICC</name>
<evidence type="ECO:0000256" key="1">
    <source>
        <dbReference type="SAM" id="Phobius"/>
    </source>
</evidence>
<feature type="transmembrane region" description="Helical" evidence="1">
    <location>
        <begin position="222"/>
        <end position="245"/>
    </location>
</feature>
<keyword evidence="2" id="KW-0732">Signal</keyword>
<reference evidence="4" key="1">
    <citation type="journal article" date="2019" name="Int. J. Syst. Evol. Microbiol.">
        <title>The Global Catalogue of Microorganisms (GCM) 10K type strain sequencing project: providing services to taxonomists for standard genome sequencing and annotation.</title>
        <authorList>
            <consortium name="The Broad Institute Genomics Platform"/>
            <consortium name="The Broad Institute Genome Sequencing Center for Infectious Disease"/>
            <person name="Wu L."/>
            <person name="Ma J."/>
        </authorList>
    </citation>
    <scope>NUCLEOTIDE SEQUENCE [LARGE SCALE GENOMIC DNA]</scope>
    <source>
        <strain evidence="4">JCM 19129</strain>
    </source>
</reference>
<feature type="signal peptide" evidence="2">
    <location>
        <begin position="1"/>
        <end position="22"/>
    </location>
</feature>
<dbReference type="EMBL" id="BAABLW010000005">
    <property type="protein sequence ID" value="GAA4916821.1"/>
    <property type="molecule type" value="Genomic_DNA"/>
</dbReference>
<feature type="transmembrane region" description="Helical" evidence="1">
    <location>
        <begin position="197"/>
        <end position="215"/>
    </location>
</feature>
<evidence type="ECO:0008006" key="5">
    <source>
        <dbReference type="Google" id="ProtNLM"/>
    </source>
</evidence>
<sequence length="308" mass="32905">MRQLLSVLSLVLAGLLSAATLAGYQVDQLLRTEEPVRQIAGDLPQQEEFSDAVSEMIVTDLTSRLPAGLDQHVPGGVESMVSGIIGPLINNERTVAAWDETLQTTRSTYTGQLERLFETGSTGEPQELAIDVDLSPVAAAITEPLREGLEKSLGWLPFIDTQSFEFLAPEIVVDIEAVTDEEADPYTWATAATASQYWVWFGIAAAALVILGLIIGPGKSRWIALALGGLTAAGLGLWVATTAAAPDFQHPAQLPQAAGVILEHVQTRYTEWSQPAWWIFAAAAGFVVVIGVLAAVVAPSASARRRHL</sequence>
<comment type="caution">
    <text evidence="3">The sequence shown here is derived from an EMBL/GenBank/DDBJ whole genome shotgun (WGS) entry which is preliminary data.</text>
</comment>
<feature type="transmembrane region" description="Helical" evidence="1">
    <location>
        <begin position="276"/>
        <end position="298"/>
    </location>
</feature>
<organism evidence="3 4">
    <name type="scientific">Nesterenkonia rhizosphaerae</name>
    <dbReference type="NCBI Taxonomy" id="1348272"/>
    <lineage>
        <taxon>Bacteria</taxon>
        <taxon>Bacillati</taxon>
        <taxon>Actinomycetota</taxon>
        <taxon>Actinomycetes</taxon>
        <taxon>Micrococcales</taxon>
        <taxon>Micrococcaceae</taxon>
        <taxon>Nesterenkonia</taxon>
    </lineage>
</organism>
<accession>A0ABP9FX44</accession>
<keyword evidence="1" id="KW-0812">Transmembrane</keyword>
<evidence type="ECO:0000256" key="2">
    <source>
        <dbReference type="SAM" id="SignalP"/>
    </source>
</evidence>
<keyword evidence="1" id="KW-0472">Membrane</keyword>
<keyword evidence="4" id="KW-1185">Reference proteome</keyword>
<feature type="chain" id="PRO_5045629731" description="DUF1461 domain-containing protein" evidence="2">
    <location>
        <begin position="23"/>
        <end position="308"/>
    </location>
</feature>
<protein>
    <recommendedName>
        <fullName evidence="5">DUF1461 domain-containing protein</fullName>
    </recommendedName>
</protein>
<evidence type="ECO:0000313" key="3">
    <source>
        <dbReference type="EMBL" id="GAA4916821.1"/>
    </source>
</evidence>
<dbReference type="Proteomes" id="UP001500368">
    <property type="component" value="Unassembled WGS sequence"/>
</dbReference>
<gene>
    <name evidence="3" type="ORF">GCM10025790_10240</name>
</gene>